<dbReference type="EMBL" id="FOAB01000010">
    <property type="protein sequence ID" value="SEM20035.1"/>
    <property type="molecule type" value="Genomic_DNA"/>
</dbReference>
<proteinExistence type="predicted"/>
<name>A0A1H7WG22_AQUAM</name>
<dbReference type="STRING" id="1038014.SAMN04487910_4413"/>
<gene>
    <name evidence="1" type="ORF">SAMN04487910_4413</name>
</gene>
<sequence length="53" mass="6305">MIVNNKSIFNLIEIFRQGKRKIVNTLNAKAHCDQRSHHDFYCDVERPFISTQK</sequence>
<accession>A0A1H7WG22</accession>
<dbReference type="Proteomes" id="UP000198521">
    <property type="component" value="Unassembled WGS sequence"/>
</dbReference>
<organism evidence="1 2">
    <name type="scientific">Aquimarina amphilecti</name>
    <dbReference type="NCBI Taxonomy" id="1038014"/>
    <lineage>
        <taxon>Bacteria</taxon>
        <taxon>Pseudomonadati</taxon>
        <taxon>Bacteroidota</taxon>
        <taxon>Flavobacteriia</taxon>
        <taxon>Flavobacteriales</taxon>
        <taxon>Flavobacteriaceae</taxon>
        <taxon>Aquimarina</taxon>
    </lineage>
</organism>
<keyword evidence="2" id="KW-1185">Reference proteome</keyword>
<dbReference type="AlphaFoldDB" id="A0A1H7WG22"/>
<protein>
    <submittedName>
        <fullName evidence="1">Uncharacterized protein</fullName>
    </submittedName>
</protein>
<evidence type="ECO:0000313" key="2">
    <source>
        <dbReference type="Proteomes" id="UP000198521"/>
    </source>
</evidence>
<evidence type="ECO:0000313" key="1">
    <source>
        <dbReference type="EMBL" id="SEM20035.1"/>
    </source>
</evidence>
<reference evidence="1 2" key="1">
    <citation type="submission" date="2016-10" db="EMBL/GenBank/DDBJ databases">
        <authorList>
            <person name="de Groot N.N."/>
        </authorList>
    </citation>
    <scope>NUCLEOTIDE SEQUENCE [LARGE SCALE GENOMIC DNA]</scope>
    <source>
        <strain evidence="1 2">DSM 25232</strain>
    </source>
</reference>